<dbReference type="OrthoDB" id="5596743at2759"/>
<sequence length="220" mass="24313">MKSLLLLLTFLLTFSLALPTPDDDAQDGDKGKSKHENRDEPKKGNCVKALEARKFIERYIGFFSRNGSDLGDAEATGDALIADDIKQYSFSMSSVRGHSVTQGYEADAGLLQNGKEKFMENVLHNPRLPVKGIRSFSALAACDDGESRIIWHWQFDSVGDKGEYPVRGYTIFSVDRDDGPGEFKAHRIDMEFDSVAWVLDEGGKVESGRSEGSVPGYGHK</sequence>
<keyword evidence="2" id="KW-0732">Signal</keyword>
<dbReference type="Proteomes" id="UP000073492">
    <property type="component" value="Unassembled WGS sequence"/>
</dbReference>
<name>A0A139I516_9PEZI</name>
<keyword evidence="5" id="KW-1185">Reference proteome</keyword>
<feature type="compositionally biased region" description="Basic and acidic residues" evidence="1">
    <location>
        <begin position="27"/>
        <end position="43"/>
    </location>
</feature>
<proteinExistence type="predicted"/>
<reference evidence="4 5" key="1">
    <citation type="submission" date="2015-07" db="EMBL/GenBank/DDBJ databases">
        <title>Comparative genomics of the Sigatoka disease complex on banana suggests a link between parallel evolutionary changes in Pseudocercospora fijiensis and Pseudocercospora eumusae and increased virulence on the banana host.</title>
        <authorList>
            <person name="Chang T.-C."/>
            <person name="Salvucci A."/>
            <person name="Crous P.W."/>
            <person name="Stergiopoulos I."/>
        </authorList>
    </citation>
    <scope>NUCLEOTIDE SEQUENCE [LARGE SCALE GENOMIC DNA]</scope>
    <source>
        <strain evidence="4 5">CBS 116634</strain>
    </source>
</reference>
<evidence type="ECO:0000256" key="1">
    <source>
        <dbReference type="SAM" id="MobiDB-lite"/>
    </source>
</evidence>
<feature type="chain" id="PRO_5007297181" description="NTF2-like domain-containing protein" evidence="2">
    <location>
        <begin position="18"/>
        <end position="220"/>
    </location>
</feature>
<organism evidence="4 5">
    <name type="scientific">Pseudocercospora musae</name>
    <dbReference type="NCBI Taxonomy" id="113226"/>
    <lineage>
        <taxon>Eukaryota</taxon>
        <taxon>Fungi</taxon>
        <taxon>Dikarya</taxon>
        <taxon>Ascomycota</taxon>
        <taxon>Pezizomycotina</taxon>
        <taxon>Dothideomycetes</taxon>
        <taxon>Dothideomycetidae</taxon>
        <taxon>Mycosphaerellales</taxon>
        <taxon>Mycosphaerellaceae</taxon>
        <taxon>Pseudocercospora</taxon>
    </lineage>
</organism>
<feature type="signal peptide" evidence="2">
    <location>
        <begin position="1"/>
        <end position="17"/>
    </location>
</feature>
<evidence type="ECO:0000313" key="4">
    <source>
        <dbReference type="EMBL" id="KXT09853.1"/>
    </source>
</evidence>
<protein>
    <recommendedName>
        <fullName evidence="3">NTF2-like domain-containing protein</fullName>
    </recommendedName>
</protein>
<comment type="caution">
    <text evidence="4">The sequence shown here is derived from an EMBL/GenBank/DDBJ whole genome shotgun (WGS) entry which is preliminary data.</text>
</comment>
<evidence type="ECO:0000256" key="2">
    <source>
        <dbReference type="SAM" id="SignalP"/>
    </source>
</evidence>
<dbReference type="AlphaFoldDB" id="A0A139I516"/>
<evidence type="ECO:0000313" key="5">
    <source>
        <dbReference type="Proteomes" id="UP000073492"/>
    </source>
</evidence>
<dbReference type="Pfam" id="PF26534">
    <property type="entry name" value="NTF2_7"/>
    <property type="match status" value="1"/>
</dbReference>
<dbReference type="EMBL" id="LFZO01000302">
    <property type="protein sequence ID" value="KXT09853.1"/>
    <property type="molecule type" value="Genomic_DNA"/>
</dbReference>
<dbReference type="InterPro" id="IPR058645">
    <property type="entry name" value="NTF2-like_dom_7"/>
</dbReference>
<feature type="region of interest" description="Disordered" evidence="1">
    <location>
        <begin position="22"/>
        <end position="44"/>
    </location>
</feature>
<gene>
    <name evidence="4" type="ORF">AC579_2084</name>
</gene>
<feature type="domain" description="NTF2-like" evidence="3">
    <location>
        <begin position="45"/>
        <end position="203"/>
    </location>
</feature>
<evidence type="ECO:0000259" key="3">
    <source>
        <dbReference type="Pfam" id="PF26534"/>
    </source>
</evidence>
<accession>A0A139I516</accession>